<dbReference type="SUPFAM" id="SSF55486">
    <property type="entry name" value="Metalloproteases ('zincins'), catalytic domain"/>
    <property type="match status" value="1"/>
</dbReference>
<evidence type="ECO:0000313" key="2">
    <source>
        <dbReference type="EMBL" id="MBK7416877.1"/>
    </source>
</evidence>
<dbReference type="AlphaFoldDB" id="A0A935K7C0"/>
<dbReference type="InterPro" id="IPR014782">
    <property type="entry name" value="Peptidase_M1_dom"/>
</dbReference>
<reference evidence="2 3" key="1">
    <citation type="submission" date="2020-10" db="EMBL/GenBank/DDBJ databases">
        <title>Connecting structure to function with the recovery of over 1000 high-quality activated sludge metagenome-assembled genomes encoding full-length rRNA genes using long-read sequencing.</title>
        <authorList>
            <person name="Singleton C.M."/>
            <person name="Petriglieri F."/>
            <person name="Kristensen J.M."/>
            <person name="Kirkegaard R.H."/>
            <person name="Michaelsen T.Y."/>
            <person name="Andersen M.H."/>
            <person name="Karst S.M."/>
            <person name="Dueholm M.S."/>
            <person name="Nielsen P.H."/>
            <person name="Albertsen M."/>
        </authorList>
    </citation>
    <scope>NUCLEOTIDE SEQUENCE [LARGE SCALE GENOMIC DNA]</scope>
    <source>
        <strain evidence="2">EsbW_18-Q3-R4-48_BATAC.463</strain>
    </source>
</reference>
<dbReference type="GO" id="GO:0005737">
    <property type="term" value="C:cytoplasm"/>
    <property type="evidence" value="ECO:0007669"/>
    <property type="project" value="TreeGrafter"/>
</dbReference>
<dbReference type="GO" id="GO:0070006">
    <property type="term" value="F:metalloaminopeptidase activity"/>
    <property type="evidence" value="ECO:0007669"/>
    <property type="project" value="TreeGrafter"/>
</dbReference>
<dbReference type="GO" id="GO:0005615">
    <property type="term" value="C:extracellular space"/>
    <property type="evidence" value="ECO:0007669"/>
    <property type="project" value="TreeGrafter"/>
</dbReference>
<comment type="caution">
    <text evidence="2">The sequence shown here is derived from an EMBL/GenBank/DDBJ whole genome shotgun (WGS) entry which is preliminary data.</text>
</comment>
<dbReference type="Gene3D" id="1.10.390.10">
    <property type="entry name" value="Neutral Protease Domain 2"/>
    <property type="match status" value="1"/>
</dbReference>
<dbReference type="GO" id="GO:0016020">
    <property type="term" value="C:membrane"/>
    <property type="evidence" value="ECO:0007669"/>
    <property type="project" value="TreeGrafter"/>
</dbReference>
<dbReference type="GO" id="GO:0042277">
    <property type="term" value="F:peptide binding"/>
    <property type="evidence" value="ECO:0007669"/>
    <property type="project" value="TreeGrafter"/>
</dbReference>
<dbReference type="InterPro" id="IPR027268">
    <property type="entry name" value="Peptidase_M4/M1_CTD_sf"/>
</dbReference>
<dbReference type="GO" id="GO:0043171">
    <property type="term" value="P:peptide catabolic process"/>
    <property type="evidence" value="ECO:0007669"/>
    <property type="project" value="TreeGrafter"/>
</dbReference>
<name>A0A935K7C0_9RHOO</name>
<evidence type="ECO:0000259" key="1">
    <source>
        <dbReference type="Pfam" id="PF01433"/>
    </source>
</evidence>
<proteinExistence type="predicted"/>
<dbReference type="EMBL" id="JADJMS010000047">
    <property type="protein sequence ID" value="MBK7416877.1"/>
    <property type="molecule type" value="Genomic_DNA"/>
</dbReference>
<feature type="domain" description="Peptidase M1 membrane alanine aminopeptidase" evidence="1">
    <location>
        <begin position="292"/>
        <end position="432"/>
    </location>
</feature>
<dbReference type="GO" id="GO:0008270">
    <property type="term" value="F:zinc ion binding"/>
    <property type="evidence" value="ECO:0007669"/>
    <property type="project" value="InterPro"/>
</dbReference>
<dbReference type="PANTHER" id="PTHR11533:SF174">
    <property type="entry name" value="PUROMYCIN-SENSITIVE AMINOPEPTIDASE-RELATED"/>
    <property type="match status" value="1"/>
</dbReference>
<organism evidence="2 3">
    <name type="scientific">Candidatus Dechloromonas phosphorivorans</name>
    <dbReference type="NCBI Taxonomy" id="2899244"/>
    <lineage>
        <taxon>Bacteria</taxon>
        <taxon>Pseudomonadati</taxon>
        <taxon>Pseudomonadota</taxon>
        <taxon>Betaproteobacteria</taxon>
        <taxon>Rhodocyclales</taxon>
        <taxon>Azonexaceae</taxon>
        <taxon>Dechloromonas</taxon>
    </lineage>
</organism>
<dbReference type="Proteomes" id="UP000739411">
    <property type="component" value="Unassembled WGS sequence"/>
</dbReference>
<sequence length="683" mass="74812">MFVTPPRRCSASCFAANAISATDPDLLLDVVLDPQTRQFKAEAELQIPARSFRFLLHESLHVTRAQVGEQMVTTERSGGPKGYRHWTIHLGKANQKLSIHYEGQLPALEPDRDHRSVLGGMPPMAAPEGSFLSSGSAWYPRPADLFSYRVKLSVPSGQRALVAGKRIAETLPAKTDEHYRATFEFIQPSDGIDLMTGPWVVREKTIKRGAQGPLHLRTFFPADLDAMPGLAQAYLDDTAAYIERYSRAIGAYPYSEFSIVASPLPTGFGMPTLTYLGADVLRLPFIRKTSLGHEILHNWWGNGVYVDYERGNWSEGLTTFMADYAYKEDESPGAASEMRLAWLRDAAVFAGEKPGALRDFRSRGNAAGATVGYGKSAMVFVILRDRLGKKVFNQGIRNFWAARRFKVAGWDDLQAAFENASGEKLGVFFAPWLNQQALPDIAIARAESAPHGKQHLLTITFSKQDAKLPLRLPLEIRGAGKAQTHWVDLAANSNSATLKLAFQPQSLRLDPEMRVWRLLEASQLPPILRQWMAASSPQLINVARAAEANVAVNALSERIFEVKPKLLAAEQLTAAINGKAPILLAGTHAEIDQALASAGLPARPVSLSGKGSAQVWTVPGKHFQLAIISAQDATALNALQRGLPHYGGQSWLIFEQGRAVGKGIWPSSVPEIVVVNSTSKDKK</sequence>
<dbReference type="PANTHER" id="PTHR11533">
    <property type="entry name" value="PROTEASE M1 ZINC METALLOPROTEASE"/>
    <property type="match status" value="1"/>
</dbReference>
<dbReference type="InterPro" id="IPR050344">
    <property type="entry name" value="Peptidase_M1_aminopeptidases"/>
</dbReference>
<accession>A0A935K7C0</accession>
<protein>
    <submittedName>
        <fullName evidence="2">M1 family peptidase</fullName>
    </submittedName>
</protein>
<gene>
    <name evidence="2" type="ORF">IPJ38_19065</name>
</gene>
<dbReference type="Pfam" id="PF01433">
    <property type="entry name" value="Peptidase_M1"/>
    <property type="match status" value="1"/>
</dbReference>
<evidence type="ECO:0000313" key="3">
    <source>
        <dbReference type="Proteomes" id="UP000739411"/>
    </source>
</evidence>